<proteinExistence type="inferred from homology"/>
<dbReference type="SUPFAM" id="SSF52540">
    <property type="entry name" value="P-loop containing nucleoside triphosphate hydrolases"/>
    <property type="match status" value="1"/>
</dbReference>
<keyword evidence="1" id="KW-0547">Nucleotide-binding</keyword>
<dbReference type="PANTHER" id="PTHR18884">
    <property type="entry name" value="SEPTIN"/>
    <property type="match status" value="1"/>
</dbReference>
<feature type="region of interest" description="Disordered" evidence="2">
    <location>
        <begin position="527"/>
        <end position="557"/>
    </location>
</feature>
<reference evidence="4" key="2">
    <citation type="journal article" date="2023" name="IMA Fungus">
        <title>Comparative genomic study of the Penicillium genus elucidates a diverse pangenome and 15 lateral gene transfer events.</title>
        <authorList>
            <person name="Petersen C."/>
            <person name="Sorensen T."/>
            <person name="Nielsen M.R."/>
            <person name="Sondergaard T.E."/>
            <person name="Sorensen J.L."/>
            <person name="Fitzpatrick D.A."/>
            <person name="Frisvad J.C."/>
            <person name="Nielsen K.L."/>
        </authorList>
    </citation>
    <scope>NUCLEOTIDE SEQUENCE</scope>
    <source>
        <strain evidence="4">IBT 30728</strain>
    </source>
</reference>
<sequence length="557" mass="61581">MATPTSTHAPSDALLADNNHPARRSSLGFLRRSKSTEPLGERKSSGSRKKMNKTQAMEDELRRQRDAYAPKNAPRLPDLASTPQLETFGGEERDTFAAPPTMPRPQSGTATPSMSTNSLSQAVDPYARTESMTHRGRYSYASSAMSNINSPRRIRRRKDPTPYNVLVVGARNSGKTSFLNFLRTALTMPPHKHPSRSPEELEELERQTSAYEGFTSQYLETEIDGERVGLTLWDSVGLERNIADLQMRAVTGFLESKFEETLAEEMKVVRSPNARDTHIHCTFLLLDPVRLDENIAASERIAQGTAKVTDAPVVGVLDQNLDLQVLRTMMGKTTIVPVISKADTITTAHMAFLRKAVWSSLKKANIDPLEILTLEDQDEYSSSESADEEEASVHQETPGTPDRSAAAAVMSDHNGTEAVVETSGEANGDGQSQPRVPQSPSQRSQSSLGASSFNPHVPFSILSPDPHSLASGEQPVGRRFPWGFADPYDPAHCDFVRLKDSVFSDWRAEMREASRVVWYERWRTNRLNRNGQPTSSLPAKKSYGGRMGPGADGRRTR</sequence>
<evidence type="ECO:0000313" key="4">
    <source>
        <dbReference type="EMBL" id="KAJ5475421.1"/>
    </source>
</evidence>
<dbReference type="RefSeq" id="XP_056787174.1">
    <property type="nucleotide sequence ID" value="XM_056937309.1"/>
</dbReference>
<feature type="compositionally biased region" description="Polar residues" evidence="2">
    <location>
        <begin position="104"/>
        <end position="119"/>
    </location>
</feature>
<keyword evidence="5" id="KW-1185">Reference proteome</keyword>
<comment type="similarity">
    <text evidence="1">Belongs to the TRAFAC class TrmE-Era-EngA-EngB-Septin-like GTPase superfamily. Septin GTPase family.</text>
</comment>
<feature type="compositionally biased region" description="Basic and acidic residues" evidence="2">
    <location>
        <begin position="59"/>
        <end position="68"/>
    </location>
</feature>
<dbReference type="AlphaFoldDB" id="A0A9X0BN80"/>
<dbReference type="Gene3D" id="3.40.50.300">
    <property type="entry name" value="P-loop containing nucleotide triphosphate hydrolases"/>
    <property type="match status" value="1"/>
</dbReference>
<feature type="compositionally biased region" description="Acidic residues" evidence="2">
    <location>
        <begin position="377"/>
        <end position="390"/>
    </location>
</feature>
<keyword evidence="1" id="KW-0342">GTP-binding</keyword>
<gene>
    <name evidence="4" type="ORF">N7539_007708</name>
</gene>
<feature type="compositionally biased region" description="Low complexity" evidence="2">
    <location>
        <begin position="431"/>
        <end position="447"/>
    </location>
</feature>
<evidence type="ECO:0000256" key="2">
    <source>
        <dbReference type="SAM" id="MobiDB-lite"/>
    </source>
</evidence>
<dbReference type="Pfam" id="PF00735">
    <property type="entry name" value="Septin"/>
    <property type="match status" value="3"/>
</dbReference>
<accession>A0A9X0BN80</accession>
<evidence type="ECO:0000256" key="1">
    <source>
        <dbReference type="RuleBase" id="RU004560"/>
    </source>
</evidence>
<evidence type="ECO:0000313" key="5">
    <source>
        <dbReference type="Proteomes" id="UP001148312"/>
    </source>
</evidence>
<dbReference type="GeneID" id="81627558"/>
<evidence type="ECO:0000259" key="3">
    <source>
        <dbReference type="PROSITE" id="PS51719"/>
    </source>
</evidence>
<dbReference type="FunFam" id="3.40.50.300:FF:001827">
    <property type="entry name" value="Septin"/>
    <property type="match status" value="1"/>
</dbReference>
<feature type="domain" description="Septin-type G" evidence="3">
    <location>
        <begin position="159"/>
        <end position="529"/>
    </location>
</feature>
<feature type="compositionally biased region" description="Polar residues" evidence="2">
    <location>
        <begin position="527"/>
        <end position="537"/>
    </location>
</feature>
<dbReference type="InterPro" id="IPR030379">
    <property type="entry name" value="G_SEPTIN_dom"/>
</dbReference>
<organism evidence="4 5">
    <name type="scientific">Penicillium diatomitis</name>
    <dbReference type="NCBI Taxonomy" id="2819901"/>
    <lineage>
        <taxon>Eukaryota</taxon>
        <taxon>Fungi</taxon>
        <taxon>Dikarya</taxon>
        <taxon>Ascomycota</taxon>
        <taxon>Pezizomycotina</taxon>
        <taxon>Eurotiomycetes</taxon>
        <taxon>Eurotiomycetidae</taxon>
        <taxon>Eurotiales</taxon>
        <taxon>Aspergillaceae</taxon>
        <taxon>Penicillium</taxon>
    </lineage>
</organism>
<dbReference type="GO" id="GO:0005525">
    <property type="term" value="F:GTP binding"/>
    <property type="evidence" value="ECO:0007669"/>
    <property type="project" value="UniProtKB-KW"/>
</dbReference>
<dbReference type="PROSITE" id="PS51719">
    <property type="entry name" value="G_SEPTIN"/>
    <property type="match status" value="1"/>
</dbReference>
<name>A0A9X0BN80_9EURO</name>
<reference evidence="4" key="1">
    <citation type="submission" date="2022-12" db="EMBL/GenBank/DDBJ databases">
        <authorList>
            <person name="Petersen C."/>
        </authorList>
    </citation>
    <scope>NUCLEOTIDE SEQUENCE</scope>
    <source>
        <strain evidence="4">IBT 30728</strain>
    </source>
</reference>
<comment type="caution">
    <text evidence="4">The sequence shown here is derived from an EMBL/GenBank/DDBJ whole genome shotgun (WGS) entry which is preliminary data.</text>
</comment>
<dbReference type="Proteomes" id="UP001148312">
    <property type="component" value="Unassembled WGS sequence"/>
</dbReference>
<feature type="region of interest" description="Disordered" evidence="2">
    <location>
        <begin position="377"/>
        <end position="459"/>
    </location>
</feature>
<protein>
    <recommendedName>
        <fullName evidence="3">Septin-type G domain-containing protein</fullName>
    </recommendedName>
</protein>
<dbReference type="InterPro" id="IPR027417">
    <property type="entry name" value="P-loop_NTPase"/>
</dbReference>
<dbReference type="EMBL" id="JAPWDQ010000011">
    <property type="protein sequence ID" value="KAJ5475421.1"/>
    <property type="molecule type" value="Genomic_DNA"/>
</dbReference>
<feature type="region of interest" description="Disordered" evidence="2">
    <location>
        <begin position="1"/>
        <end position="119"/>
    </location>
</feature>